<reference evidence="1 2" key="1">
    <citation type="submission" date="2016-12" db="EMBL/GenBank/DDBJ databases">
        <title>The new phylogeny of genus Mycobacterium.</title>
        <authorList>
            <person name="Tortoli E."/>
            <person name="Trovato A."/>
            <person name="Cirillo D.M."/>
        </authorList>
    </citation>
    <scope>NUCLEOTIDE SEQUENCE [LARGE SCALE GENOMIC DNA]</scope>
    <source>
        <strain evidence="1 2">CCUG 66554</strain>
    </source>
</reference>
<dbReference type="Proteomes" id="UP000192434">
    <property type="component" value="Unassembled WGS sequence"/>
</dbReference>
<evidence type="ECO:0000313" key="1">
    <source>
        <dbReference type="EMBL" id="ORB59433.1"/>
    </source>
</evidence>
<dbReference type="STRING" id="1578165.BKG68_11360"/>
<dbReference type="AlphaFoldDB" id="A0A1S4VRU6"/>
<comment type="caution">
    <text evidence="1">The sequence shown here is derived from an EMBL/GenBank/DDBJ whole genome shotgun (WGS) entry which is preliminary data.</text>
</comment>
<sequence>METEVSDGPLVCKVQEMVRLGNMVPMLTSHGSLPRPTGYWAAFSIVVTNNGAEKSSAFNVTDQSLATSEGPVVPLPKIHELLGNPVDVLAGDQETFTVAFEVLPGAIMRSLTLRCGTKSITVGVDQPS</sequence>
<evidence type="ECO:0000313" key="2">
    <source>
        <dbReference type="Proteomes" id="UP000192434"/>
    </source>
</evidence>
<dbReference type="EMBL" id="MVII01000007">
    <property type="protein sequence ID" value="ORB59433.1"/>
    <property type="molecule type" value="Genomic_DNA"/>
</dbReference>
<organism evidence="1 2">
    <name type="scientific">Mycobacteroides saopaulense</name>
    <dbReference type="NCBI Taxonomy" id="1578165"/>
    <lineage>
        <taxon>Bacteria</taxon>
        <taxon>Bacillati</taxon>
        <taxon>Actinomycetota</taxon>
        <taxon>Actinomycetes</taxon>
        <taxon>Mycobacteriales</taxon>
        <taxon>Mycobacteriaceae</taxon>
        <taxon>Mycobacteroides</taxon>
    </lineage>
</organism>
<protein>
    <recommendedName>
        <fullName evidence="3">DUF4352 domain-containing protein</fullName>
    </recommendedName>
</protein>
<name>A0A1S4VRU6_9MYCO</name>
<dbReference type="KEGG" id="msao:MYCSP_07820"/>
<accession>A0A1S4VRU6</accession>
<gene>
    <name evidence="1" type="ORF">BST43_07055</name>
</gene>
<evidence type="ECO:0008006" key="3">
    <source>
        <dbReference type="Google" id="ProtNLM"/>
    </source>
</evidence>
<proteinExistence type="predicted"/>